<dbReference type="AlphaFoldDB" id="A0A180GPK5"/>
<dbReference type="GO" id="GO:0003700">
    <property type="term" value="F:DNA-binding transcription factor activity"/>
    <property type="evidence" value="ECO:0007669"/>
    <property type="project" value="TreeGrafter"/>
</dbReference>
<evidence type="ECO:0000256" key="2">
    <source>
        <dbReference type="ARBA" id="ARBA00023242"/>
    </source>
</evidence>
<evidence type="ECO:0000256" key="4">
    <source>
        <dbReference type="SAM" id="MobiDB-lite"/>
    </source>
</evidence>
<dbReference type="InterPro" id="IPR013087">
    <property type="entry name" value="Znf_C2H2_type"/>
</dbReference>
<keyword evidence="8" id="KW-1185">Reference proteome</keyword>
<sequence length="445" mass="48436">MSPSTHLVPLGDGNSPQFSPDSWLDLTPGLLSYESSAAKLAGVDDMSDFYSTGFDTHSGPHEVILPLRDDPSQMMPNIYSLSLALPQVDQSCKASEGTTFNFEDGAIYDAYRKCNKSSSNFLLSTTIGYEALASPSSSRPCTADDDMGFSPSVTELSSSLSHGCRLGSSHGFSFYSDFDQTRVEWNPSPKCTPDTHPTDSSPFHYTSSSLIQPSDGIFEPQEAVKPLPESLLDLPFPLNGSATANPAIPTDIISQENCWSAALSHPPPPRTFSTSEGFTTRYVQPTSLTCIQPPSEKPKDSGIESSHAANYGKASFLPGNWESQGIFCEEKIVDSPPPARRVASTGKLLSSRTQKSTTRTLSKGDGAPSGSKRSGRSLSRGSDHHHAVDKTADGKYLCLRTSKEAQEPCGKTFQRLEHLKRHWATHDEVRPFQCEICERYFGRSE</sequence>
<dbReference type="PANTHER" id="PTHR47427:SF2">
    <property type="entry name" value="C2H2-TYPE DOMAIN-CONTAINING PROTEIN"/>
    <property type="match status" value="1"/>
</dbReference>
<evidence type="ECO:0000313" key="8">
    <source>
        <dbReference type="Proteomes" id="UP000005240"/>
    </source>
</evidence>
<feature type="compositionally biased region" description="Polar residues" evidence="4">
    <location>
        <begin position="347"/>
        <end position="361"/>
    </location>
</feature>
<dbReference type="GO" id="GO:0008270">
    <property type="term" value="F:zinc ion binding"/>
    <property type="evidence" value="ECO:0007669"/>
    <property type="project" value="UniProtKB-KW"/>
</dbReference>
<keyword evidence="3" id="KW-0863">Zinc-finger</keyword>
<dbReference type="STRING" id="630390.A0A180GPK5"/>
<dbReference type="SUPFAM" id="SSF57667">
    <property type="entry name" value="beta-beta-alpha zinc fingers"/>
    <property type="match status" value="1"/>
</dbReference>
<dbReference type="Proteomes" id="UP000005240">
    <property type="component" value="Unassembled WGS sequence"/>
</dbReference>
<dbReference type="OrthoDB" id="6077919at2759"/>
<dbReference type="GO" id="GO:1990526">
    <property type="term" value="C:Ste12p-Dig1p-Dig2p complex"/>
    <property type="evidence" value="ECO:0007669"/>
    <property type="project" value="TreeGrafter"/>
</dbReference>
<feature type="domain" description="C2H2-type" evidence="5">
    <location>
        <begin position="396"/>
        <end position="431"/>
    </location>
</feature>
<evidence type="ECO:0000313" key="7">
    <source>
        <dbReference type="EnsemblFungi" id="PTTG_27007-t43_1-p1"/>
    </source>
</evidence>
<organism evidence="6">
    <name type="scientific">Puccinia triticina (isolate 1-1 / race 1 (BBBD))</name>
    <name type="common">Brown leaf rust fungus</name>
    <dbReference type="NCBI Taxonomy" id="630390"/>
    <lineage>
        <taxon>Eukaryota</taxon>
        <taxon>Fungi</taxon>
        <taxon>Dikarya</taxon>
        <taxon>Basidiomycota</taxon>
        <taxon>Pucciniomycotina</taxon>
        <taxon>Pucciniomycetes</taxon>
        <taxon>Pucciniales</taxon>
        <taxon>Pucciniaceae</taxon>
        <taxon>Puccinia</taxon>
    </lineage>
</organism>
<dbReference type="EMBL" id="ADAS02000040">
    <property type="protein sequence ID" value="OAV94378.1"/>
    <property type="molecule type" value="Genomic_DNA"/>
</dbReference>
<keyword evidence="3" id="KW-0479">Metal-binding</keyword>
<protein>
    <submittedName>
        <fullName evidence="7">C2H2-type domain-containing protein</fullName>
    </submittedName>
</protein>
<reference evidence="6" key="2">
    <citation type="submission" date="2016-05" db="EMBL/GenBank/DDBJ databases">
        <title>Comparative analysis highlights variable genome content of wheat rusts and divergence of the mating loci.</title>
        <authorList>
            <person name="Cuomo C.A."/>
            <person name="Bakkeren G."/>
            <person name="Szabo L."/>
            <person name="Khalil H."/>
            <person name="Joly D."/>
            <person name="Goldberg J."/>
            <person name="Young S."/>
            <person name="Zeng Q."/>
            <person name="Fellers J."/>
        </authorList>
    </citation>
    <scope>NUCLEOTIDE SEQUENCE [LARGE SCALE GENOMIC DNA]</scope>
    <source>
        <strain evidence="6">1-1 BBBD Race 1</strain>
    </source>
</reference>
<dbReference type="GO" id="GO:1990527">
    <property type="term" value="C:Tec1p-Ste12p-Dig1p complex"/>
    <property type="evidence" value="ECO:0007669"/>
    <property type="project" value="TreeGrafter"/>
</dbReference>
<feature type="region of interest" description="Disordered" evidence="4">
    <location>
        <begin position="336"/>
        <end position="387"/>
    </location>
</feature>
<evidence type="ECO:0000259" key="5">
    <source>
        <dbReference type="PROSITE" id="PS50157"/>
    </source>
</evidence>
<dbReference type="InterPro" id="IPR052127">
    <property type="entry name" value="STE12_transcription_factor"/>
</dbReference>
<feature type="compositionally biased region" description="Low complexity" evidence="4">
    <location>
        <begin position="369"/>
        <end position="380"/>
    </location>
</feature>
<dbReference type="GO" id="GO:0005634">
    <property type="term" value="C:nucleus"/>
    <property type="evidence" value="ECO:0007669"/>
    <property type="project" value="UniProtKB-SubCell"/>
</dbReference>
<reference evidence="7" key="4">
    <citation type="submission" date="2025-05" db="UniProtKB">
        <authorList>
            <consortium name="EnsemblFungi"/>
        </authorList>
    </citation>
    <scope>IDENTIFICATION</scope>
    <source>
        <strain evidence="7">isolate 1-1 / race 1 (BBBD)</strain>
    </source>
</reference>
<accession>A0A180GPK5</accession>
<name>A0A180GPK5_PUCT1</name>
<dbReference type="PANTHER" id="PTHR47427">
    <property type="entry name" value="PROTEIN STE12"/>
    <property type="match status" value="1"/>
</dbReference>
<dbReference type="PROSITE" id="PS50157">
    <property type="entry name" value="ZINC_FINGER_C2H2_2"/>
    <property type="match status" value="1"/>
</dbReference>
<dbReference type="Gene3D" id="3.30.160.60">
    <property type="entry name" value="Classic Zinc Finger"/>
    <property type="match status" value="1"/>
</dbReference>
<reference evidence="6" key="1">
    <citation type="submission" date="2009-11" db="EMBL/GenBank/DDBJ databases">
        <authorList>
            <consortium name="The Broad Institute Genome Sequencing Platform"/>
            <person name="Ward D."/>
            <person name="Feldgarden M."/>
            <person name="Earl A."/>
            <person name="Young S.K."/>
            <person name="Zeng Q."/>
            <person name="Koehrsen M."/>
            <person name="Alvarado L."/>
            <person name="Berlin A."/>
            <person name="Bochicchio J."/>
            <person name="Borenstein D."/>
            <person name="Chapman S.B."/>
            <person name="Chen Z."/>
            <person name="Engels R."/>
            <person name="Freedman E."/>
            <person name="Gellesch M."/>
            <person name="Goldberg J."/>
            <person name="Griggs A."/>
            <person name="Gujja S."/>
            <person name="Heilman E."/>
            <person name="Heiman D."/>
            <person name="Hepburn T."/>
            <person name="Howarth C."/>
            <person name="Jen D."/>
            <person name="Larson L."/>
            <person name="Lewis B."/>
            <person name="Mehta T."/>
            <person name="Park D."/>
            <person name="Pearson M."/>
            <person name="Roberts A."/>
            <person name="Saif S."/>
            <person name="Shea T."/>
            <person name="Shenoy N."/>
            <person name="Sisk P."/>
            <person name="Stolte C."/>
            <person name="Sykes S."/>
            <person name="Thomson T."/>
            <person name="Walk T."/>
            <person name="White J."/>
            <person name="Yandava C."/>
            <person name="Izard J."/>
            <person name="Baranova O.V."/>
            <person name="Blanton J.M."/>
            <person name="Tanner A.C."/>
            <person name="Dewhirst F.E."/>
            <person name="Haas B."/>
            <person name="Nusbaum C."/>
            <person name="Birren B."/>
        </authorList>
    </citation>
    <scope>NUCLEOTIDE SEQUENCE [LARGE SCALE GENOMIC DNA]</scope>
    <source>
        <strain evidence="6">1-1 BBBD Race 1</strain>
    </source>
</reference>
<keyword evidence="2" id="KW-0539">Nucleus</keyword>
<evidence type="ECO:0000256" key="3">
    <source>
        <dbReference type="PROSITE-ProRule" id="PRU00042"/>
    </source>
</evidence>
<keyword evidence="3" id="KW-0862">Zinc</keyword>
<dbReference type="EnsemblFungi" id="PTTG_27007-t43_1">
    <property type="protein sequence ID" value="PTTG_27007-t43_1-p1"/>
    <property type="gene ID" value="PTTG_27007"/>
</dbReference>
<reference evidence="7 8" key="3">
    <citation type="journal article" date="2017" name="G3 (Bethesda)">
        <title>Comparative analysis highlights variable genome content of wheat rusts and divergence of the mating loci.</title>
        <authorList>
            <person name="Cuomo C.A."/>
            <person name="Bakkeren G."/>
            <person name="Khalil H.B."/>
            <person name="Panwar V."/>
            <person name="Joly D."/>
            <person name="Linning R."/>
            <person name="Sakthikumar S."/>
            <person name="Song X."/>
            <person name="Adiconis X."/>
            <person name="Fan L."/>
            <person name="Goldberg J.M."/>
            <person name="Levin J.Z."/>
            <person name="Young S."/>
            <person name="Zeng Q."/>
            <person name="Anikster Y."/>
            <person name="Bruce M."/>
            <person name="Wang M."/>
            <person name="Yin C."/>
            <person name="McCallum B."/>
            <person name="Szabo L.J."/>
            <person name="Hulbert S."/>
            <person name="Chen X."/>
            <person name="Fellers J.P."/>
        </authorList>
    </citation>
    <scope>NUCLEOTIDE SEQUENCE</scope>
    <source>
        <strain evidence="8">Isolate 1-1 / race 1 (BBBD)</strain>
        <strain evidence="7">isolate 1-1 / race 1 (BBBD)</strain>
    </source>
</reference>
<dbReference type="InterPro" id="IPR036236">
    <property type="entry name" value="Znf_C2H2_sf"/>
</dbReference>
<dbReference type="VEuPathDB" id="FungiDB:PTTG_27007"/>
<evidence type="ECO:0000256" key="1">
    <source>
        <dbReference type="ARBA" id="ARBA00004123"/>
    </source>
</evidence>
<gene>
    <name evidence="6" type="ORF">PTTG_27007</name>
</gene>
<evidence type="ECO:0000313" key="6">
    <source>
        <dbReference type="EMBL" id="OAV94378.1"/>
    </source>
</evidence>
<proteinExistence type="predicted"/>
<comment type="subcellular location">
    <subcellularLocation>
        <location evidence="1">Nucleus</location>
    </subcellularLocation>
</comment>